<name>A0AA35Y1A0_LACSI</name>
<reference evidence="2" key="1">
    <citation type="submission" date="2023-04" db="EMBL/GenBank/DDBJ databases">
        <authorList>
            <person name="Vijverberg K."/>
            <person name="Xiong W."/>
            <person name="Schranz E."/>
        </authorList>
    </citation>
    <scope>NUCLEOTIDE SEQUENCE</scope>
</reference>
<accession>A0AA35Y1A0</accession>
<gene>
    <name evidence="2" type="ORF">LSALG_LOCUS3816</name>
</gene>
<organism evidence="2 3">
    <name type="scientific">Lactuca saligna</name>
    <name type="common">Willowleaf lettuce</name>
    <dbReference type="NCBI Taxonomy" id="75948"/>
    <lineage>
        <taxon>Eukaryota</taxon>
        <taxon>Viridiplantae</taxon>
        <taxon>Streptophyta</taxon>
        <taxon>Embryophyta</taxon>
        <taxon>Tracheophyta</taxon>
        <taxon>Spermatophyta</taxon>
        <taxon>Magnoliopsida</taxon>
        <taxon>eudicotyledons</taxon>
        <taxon>Gunneridae</taxon>
        <taxon>Pentapetalae</taxon>
        <taxon>asterids</taxon>
        <taxon>campanulids</taxon>
        <taxon>Asterales</taxon>
        <taxon>Asteraceae</taxon>
        <taxon>Cichorioideae</taxon>
        <taxon>Cichorieae</taxon>
        <taxon>Lactucinae</taxon>
        <taxon>Lactuca</taxon>
    </lineage>
</organism>
<keyword evidence="3" id="KW-1185">Reference proteome</keyword>
<dbReference type="InterPro" id="IPR004252">
    <property type="entry name" value="Probable_transposase_24"/>
</dbReference>
<dbReference type="Proteomes" id="UP001177003">
    <property type="component" value="Chromosome 0"/>
</dbReference>
<dbReference type="PANTHER" id="PTHR33144:SF50">
    <property type="entry name" value="OS03G0714750 PROTEIN"/>
    <property type="match status" value="1"/>
</dbReference>
<dbReference type="Pfam" id="PF03004">
    <property type="entry name" value="Transposase_24"/>
    <property type="match status" value="1"/>
</dbReference>
<feature type="region of interest" description="Disordered" evidence="1">
    <location>
        <begin position="18"/>
        <end position="67"/>
    </location>
</feature>
<dbReference type="AlphaFoldDB" id="A0AA35Y1A0"/>
<sequence>MGRRKRLCITSIDIPIDSEIHDQSSEFSKTDIPTEGDQSDHPQTTEGGQSTAEEHNSTEGGQSGDEGNELVQYLGTLVRMANHVGIDYDDWRKIPIQKKEDMYSMVKAKFVIHPVETSEIKKWILFSMGKKWRTWKGSLKARAYDSSLTIDQIVAQQTEKDNRVNPTQFKKLVTHWFTPEYQSMCDLRRKSRAKMEEPHVSGTKSFARLAHEETSLQAIASDSSNTQGSNTLGSVDDFSNDDYSKLKVLKKEGISDVLEGYLP</sequence>
<evidence type="ECO:0000313" key="3">
    <source>
        <dbReference type="Proteomes" id="UP001177003"/>
    </source>
</evidence>
<feature type="compositionally biased region" description="Polar residues" evidence="1">
    <location>
        <begin position="41"/>
        <end position="51"/>
    </location>
</feature>
<dbReference type="PANTHER" id="PTHR33144">
    <property type="entry name" value="OS10G0409366 PROTEIN-RELATED"/>
    <property type="match status" value="1"/>
</dbReference>
<dbReference type="EMBL" id="OX465086">
    <property type="protein sequence ID" value="CAI9263114.1"/>
    <property type="molecule type" value="Genomic_DNA"/>
</dbReference>
<evidence type="ECO:0000313" key="2">
    <source>
        <dbReference type="EMBL" id="CAI9263114.1"/>
    </source>
</evidence>
<proteinExistence type="predicted"/>
<evidence type="ECO:0000256" key="1">
    <source>
        <dbReference type="SAM" id="MobiDB-lite"/>
    </source>
</evidence>
<protein>
    <submittedName>
        <fullName evidence="2">Uncharacterized protein</fullName>
    </submittedName>
</protein>